<dbReference type="VEuPathDB" id="FungiDB:An01g08790"/>
<feature type="transmembrane region" description="Helical" evidence="7">
    <location>
        <begin position="342"/>
        <end position="360"/>
    </location>
</feature>
<dbReference type="VEuPathDB" id="FungiDB:ATCC64974_16290"/>
<dbReference type="AlphaFoldDB" id="A0A505IRU0"/>
<proteinExistence type="predicted"/>
<comment type="subcellular location">
    <subcellularLocation>
        <location evidence="1">Membrane</location>
        <topology evidence="1">Multi-pass membrane protein</topology>
    </subcellularLocation>
</comment>
<dbReference type="FunFam" id="1.20.1250.20:FF:000278">
    <property type="entry name" value="Putative MFS transporter"/>
    <property type="match status" value="1"/>
</dbReference>
<gene>
    <name evidence="8" type="ORF">CAN33_0048535</name>
</gene>
<dbReference type="InterPro" id="IPR036259">
    <property type="entry name" value="MFS_trans_sf"/>
</dbReference>
<dbReference type="Gene3D" id="1.20.1250.20">
    <property type="entry name" value="MFS general substrate transporter like domains"/>
    <property type="match status" value="1"/>
</dbReference>
<dbReference type="Pfam" id="PF07690">
    <property type="entry name" value="MFS_1"/>
    <property type="match status" value="1"/>
</dbReference>
<evidence type="ECO:0000256" key="2">
    <source>
        <dbReference type="ARBA" id="ARBA00022448"/>
    </source>
</evidence>
<feature type="region of interest" description="Disordered" evidence="6">
    <location>
        <begin position="1"/>
        <end position="40"/>
    </location>
</feature>
<feature type="compositionally biased region" description="Basic and acidic residues" evidence="6">
    <location>
        <begin position="13"/>
        <end position="33"/>
    </location>
</feature>
<sequence length="499" mass="55496">MSLMEAPSQAPEPGKDLSAEDIQERSLSSHDGDVEPSNEPDVAEIERIYRKLDLRIIPAFWVLYFLCAAVRSNVSLAQTMNTDSGHDLGSVLNASPHQISTGLALFYVCYVVFDLPSNLIMTRLSPHVWMSRIVISVGVIGSCMAAMKAAWSLYLLRLLLGIVIAGMWPGMTYYLTLFYPPSRTGKRIGQYYTAAQVSAAVVGLVSAGFQEMDGERGLVGFQWMFLVYGVITIAVGIVLLWWLPDRPLAPGVEPPRRKYLWWFPRSPPALTGRDAEIHYHDLKRVYHRAQWTWMDLARVFMDWRLWPLLIMYFGVVGVGIGVQSYATVIIEAINPSLSGIDLSLLSAPIWIMDLIAIVLVTPFSDRFHRPTVPITMTWTAEVFQGRHGEVGVATASAVVSGWGNLGSILTTYALYSGWKSDYEAPGRAKYRKSNLVMVGILCASILAAVLMQVLVRVIDGKEGGEEQDKIVDGAARREARQRGLDGLGQGMFKFWKKSR</sequence>
<evidence type="ECO:0000313" key="8">
    <source>
        <dbReference type="EMBL" id="TPR11402.1"/>
    </source>
</evidence>
<comment type="caution">
    <text evidence="8">The sequence shown here is derived from an EMBL/GenBank/DDBJ whole genome shotgun (WGS) entry which is preliminary data.</text>
</comment>
<evidence type="ECO:0000256" key="7">
    <source>
        <dbReference type="SAM" id="Phobius"/>
    </source>
</evidence>
<dbReference type="Proteomes" id="UP000197666">
    <property type="component" value="Unassembled WGS sequence"/>
</dbReference>
<dbReference type="PANTHER" id="PTHR43791">
    <property type="entry name" value="PERMEASE-RELATED"/>
    <property type="match status" value="1"/>
</dbReference>
<feature type="transmembrane region" description="Helical" evidence="7">
    <location>
        <begin position="94"/>
        <end position="113"/>
    </location>
</feature>
<keyword evidence="5 7" id="KW-0472">Membrane</keyword>
<dbReference type="GO" id="GO:0005886">
    <property type="term" value="C:plasma membrane"/>
    <property type="evidence" value="ECO:0007669"/>
    <property type="project" value="TreeGrafter"/>
</dbReference>
<dbReference type="GO" id="GO:1905135">
    <property type="term" value="P:biotin import across plasma membrane"/>
    <property type="evidence" value="ECO:0007669"/>
    <property type="project" value="TreeGrafter"/>
</dbReference>
<protein>
    <recommendedName>
        <fullName evidence="10">MFS transporter</fullName>
    </recommendedName>
</protein>
<evidence type="ECO:0000256" key="3">
    <source>
        <dbReference type="ARBA" id="ARBA00022692"/>
    </source>
</evidence>
<dbReference type="VEuPathDB" id="FungiDB:ASPNIDRAFT2_1171462"/>
<organism evidence="8 9">
    <name type="scientific">Aspergillus niger</name>
    <dbReference type="NCBI Taxonomy" id="5061"/>
    <lineage>
        <taxon>Eukaryota</taxon>
        <taxon>Fungi</taxon>
        <taxon>Dikarya</taxon>
        <taxon>Ascomycota</taxon>
        <taxon>Pezizomycotina</taxon>
        <taxon>Eurotiomycetes</taxon>
        <taxon>Eurotiomycetidae</taxon>
        <taxon>Eurotiales</taxon>
        <taxon>Aspergillaceae</taxon>
        <taxon>Aspergillus</taxon>
        <taxon>Aspergillus subgen. Circumdati</taxon>
    </lineage>
</organism>
<evidence type="ECO:0000313" key="9">
    <source>
        <dbReference type="Proteomes" id="UP000197666"/>
    </source>
</evidence>
<accession>A0A505IRU0</accession>
<reference evidence="9" key="1">
    <citation type="submission" date="2018-10" db="EMBL/GenBank/DDBJ databases">
        <title>FDA dAtabase for Regulatory Grade micrObial Sequences (FDA-ARGOS): Supporting development and validation of Infectious Disease Dx tests.</title>
        <authorList>
            <person name="Kerrigan L."/>
            <person name="Tallon L."/>
            <person name="Sadzewicz L."/>
            <person name="Sengamalay N."/>
            <person name="Ott S."/>
            <person name="Godinez A."/>
            <person name="Nagaraj S."/>
            <person name="Vavikolanu K."/>
            <person name="Nadendla S."/>
            <person name="George J."/>
            <person name="Sichtig H."/>
        </authorList>
    </citation>
    <scope>NUCLEOTIDE SEQUENCE [LARGE SCALE GENOMIC DNA]</scope>
    <source>
        <strain evidence="9">FDAARGOS_311</strain>
    </source>
</reference>
<dbReference type="GO" id="GO:1901604">
    <property type="term" value="F:dethiobiotin transmembrane transporter activity"/>
    <property type="evidence" value="ECO:0007669"/>
    <property type="project" value="TreeGrafter"/>
</dbReference>
<evidence type="ECO:0000256" key="5">
    <source>
        <dbReference type="ARBA" id="ARBA00023136"/>
    </source>
</evidence>
<dbReference type="InterPro" id="IPR011701">
    <property type="entry name" value="MFS"/>
</dbReference>
<dbReference type="EMBL" id="NKJJ02000004">
    <property type="protein sequence ID" value="TPR11402.1"/>
    <property type="molecule type" value="Genomic_DNA"/>
</dbReference>
<keyword evidence="2" id="KW-0813">Transport</keyword>
<dbReference type="PANTHER" id="PTHR43791:SF33">
    <property type="entry name" value="VITAMIN H TRANSPORTER 1"/>
    <property type="match status" value="1"/>
</dbReference>
<keyword evidence="3 7" id="KW-0812">Transmembrane</keyword>
<evidence type="ECO:0000256" key="1">
    <source>
        <dbReference type="ARBA" id="ARBA00004141"/>
    </source>
</evidence>
<dbReference type="GO" id="GO:0015295">
    <property type="term" value="F:solute:proton symporter activity"/>
    <property type="evidence" value="ECO:0007669"/>
    <property type="project" value="TreeGrafter"/>
</dbReference>
<evidence type="ECO:0008006" key="10">
    <source>
        <dbReference type="Google" id="ProtNLM"/>
    </source>
</evidence>
<evidence type="ECO:0000256" key="6">
    <source>
        <dbReference type="SAM" id="MobiDB-lite"/>
    </source>
</evidence>
<feature type="transmembrane region" description="Helical" evidence="7">
    <location>
        <begin position="191"/>
        <end position="209"/>
    </location>
</feature>
<name>A0A505IRU0_ASPNG</name>
<feature type="transmembrane region" description="Helical" evidence="7">
    <location>
        <begin position="221"/>
        <end position="243"/>
    </location>
</feature>
<dbReference type="VEuPathDB" id="FungiDB:M747DRAFT_95670"/>
<feature type="transmembrane region" description="Helical" evidence="7">
    <location>
        <begin position="133"/>
        <end position="152"/>
    </location>
</feature>
<feature type="transmembrane region" description="Helical" evidence="7">
    <location>
        <begin position="435"/>
        <end position="455"/>
    </location>
</feature>
<dbReference type="SUPFAM" id="SSF103473">
    <property type="entry name" value="MFS general substrate transporter"/>
    <property type="match status" value="1"/>
</dbReference>
<feature type="transmembrane region" description="Helical" evidence="7">
    <location>
        <begin position="56"/>
        <end position="74"/>
    </location>
</feature>
<feature type="transmembrane region" description="Helical" evidence="7">
    <location>
        <begin position="308"/>
        <end position="330"/>
    </location>
</feature>
<evidence type="ECO:0000256" key="4">
    <source>
        <dbReference type="ARBA" id="ARBA00022989"/>
    </source>
</evidence>
<dbReference type="GO" id="GO:0015225">
    <property type="term" value="F:biotin transmembrane transporter activity"/>
    <property type="evidence" value="ECO:0007669"/>
    <property type="project" value="TreeGrafter"/>
</dbReference>
<feature type="transmembrane region" description="Helical" evidence="7">
    <location>
        <begin position="158"/>
        <end position="179"/>
    </location>
</feature>
<keyword evidence="4 7" id="KW-1133">Transmembrane helix</keyword>